<keyword evidence="3" id="KW-1185">Reference proteome</keyword>
<evidence type="ECO:0000256" key="1">
    <source>
        <dbReference type="SAM" id="MobiDB-lite"/>
    </source>
</evidence>
<evidence type="ECO:0008006" key="4">
    <source>
        <dbReference type="Google" id="ProtNLM"/>
    </source>
</evidence>
<evidence type="ECO:0000313" key="2">
    <source>
        <dbReference type="EMBL" id="KPI88015.1"/>
    </source>
</evidence>
<dbReference type="OMA" id="MGMVEQY"/>
<dbReference type="EMBL" id="LJSK01000065">
    <property type="protein sequence ID" value="KPI88015.1"/>
    <property type="molecule type" value="Genomic_DNA"/>
</dbReference>
<feature type="compositionally biased region" description="Basic and acidic residues" evidence="1">
    <location>
        <begin position="85"/>
        <end position="96"/>
    </location>
</feature>
<reference evidence="2 3" key="1">
    <citation type="journal article" date="2015" name="PLoS Pathog.">
        <title>Leptomonas seymouri: Adaptations to the Dixenous Life Cycle Analyzed by Genome Sequencing, Transcriptome Profiling and Co-infection with Leishmania donovani.</title>
        <authorList>
            <person name="Kraeva N."/>
            <person name="Butenko A."/>
            <person name="Hlavacova J."/>
            <person name="Kostygov A."/>
            <person name="Myskova J."/>
            <person name="Grybchuk D."/>
            <person name="Lestinova T."/>
            <person name="Votypka J."/>
            <person name="Volf P."/>
            <person name="Opperdoes F."/>
            <person name="Flegontov P."/>
            <person name="Lukes J."/>
            <person name="Yurchenko V."/>
        </authorList>
    </citation>
    <scope>NUCLEOTIDE SEQUENCE [LARGE SCALE GENOMIC DNA]</scope>
    <source>
        <strain evidence="2 3">ATCC 30220</strain>
    </source>
</reference>
<protein>
    <recommendedName>
        <fullName evidence="4">Mitochondrial edited mRNA stability factor 1 subunit</fullName>
    </recommendedName>
</protein>
<sequence length="897" mass="100246">MYRICRSAPPGSLGASHLVTMAVPRRAFAASSVLLQLQHKDRIYGSHGAGFVKHESMSTKDLQNTFARNVTNAAPAADLFRTKVHEGLGTSERDPYTRTLPNQESRAPESSVLRSASVSAPSLDERLRLHTKWGTMQYWLGDQHPRLPVFVEDLLVTDTLPVSPAADRMVKSFATEVIPRLAGDARGPSAQQKLTDLWMRAVQAYGALNTRHLFNKEAFQRELGALHSSYVAEITALTPREDGPLALEVLRRKVVEKRNAFLREGVLPLVRNSPYLGYGDAVWRVFFNSVNTHKAELFSSAISPVHATLGFTWNALMTEDMVRTPAMTAPVALYFLLVAISETHTLAPAELRGASAHLDDGIGGEEVQRLPANSIRLVSPTVKRTFAEKALRELLREIEGCRKLARALRKEGLYDWAREAALCAAMLDNEQLLQADVADAVERFDSATEVKSLLHSLMSGPDDAAKAHVQQVFQLAEGGSASSVKQSIDWDAAMSAVDWPTRWRQLARALLSDPATLMATQKVLKNAVGAKGATKRLFTQEYADELQGVLNRRGDRTVAHDAKIEQLVRNLTSYQQVDRTLEVLREVEVPLDELESAAAAMESQQLVRRQQVDSGVLDMLLETIRQRHPSWGANGVLPVAPASVRANPATWYLECMARIYIRLSYVPQAAAASMAQRTRRRIGAVGLEPTQFNVPAEMGMVEQYDNLQYKRYDWQGWYQRMVDVHNRNVSIRCRIDDLKRLDAYGNPFVELQTERRLRILADDRVGMGVLKLDSDKYEDQSDNITYGSKKVSELLADARKAQLGREYWPTVEVKVRRPSGQSKTYYSVLDDARIESRSVELYSKYREAKKRSLFVTPMDLWLDVKGMQVRKTADTADAQGYTVDTLQDTLGEPAGKA</sequence>
<feature type="region of interest" description="Disordered" evidence="1">
    <location>
        <begin position="85"/>
        <end position="117"/>
    </location>
</feature>
<dbReference type="VEuPathDB" id="TriTrypDB:Lsey_0065_0130"/>
<gene>
    <name evidence="2" type="ORF">ABL78_2891</name>
</gene>
<accession>A0A0N1I6Z6</accession>
<comment type="caution">
    <text evidence="2">The sequence shown here is derived from an EMBL/GenBank/DDBJ whole genome shotgun (WGS) entry which is preliminary data.</text>
</comment>
<name>A0A0N1I6Z6_LEPSE</name>
<dbReference type="AlphaFoldDB" id="A0A0N1I6Z6"/>
<dbReference type="Proteomes" id="UP000038009">
    <property type="component" value="Unassembled WGS sequence"/>
</dbReference>
<proteinExistence type="predicted"/>
<evidence type="ECO:0000313" key="3">
    <source>
        <dbReference type="Proteomes" id="UP000038009"/>
    </source>
</evidence>
<organism evidence="2 3">
    <name type="scientific">Leptomonas seymouri</name>
    <dbReference type="NCBI Taxonomy" id="5684"/>
    <lineage>
        <taxon>Eukaryota</taxon>
        <taxon>Discoba</taxon>
        <taxon>Euglenozoa</taxon>
        <taxon>Kinetoplastea</taxon>
        <taxon>Metakinetoplastina</taxon>
        <taxon>Trypanosomatida</taxon>
        <taxon>Trypanosomatidae</taxon>
        <taxon>Leishmaniinae</taxon>
        <taxon>Leptomonas</taxon>
    </lineage>
</organism>
<dbReference type="OrthoDB" id="241022at2759"/>